<dbReference type="EMBL" id="HBGS01037275">
    <property type="protein sequence ID" value="CAD9444480.1"/>
    <property type="molecule type" value="Transcribed_RNA"/>
</dbReference>
<dbReference type="SUPFAM" id="SSF48452">
    <property type="entry name" value="TPR-like"/>
    <property type="match status" value="1"/>
</dbReference>
<evidence type="ECO:0000313" key="1">
    <source>
        <dbReference type="EMBL" id="CAD9444480.1"/>
    </source>
</evidence>
<name>A0A7S2GDR4_9STRA</name>
<organism evidence="1">
    <name type="scientific">Octactis speculum</name>
    <dbReference type="NCBI Taxonomy" id="3111310"/>
    <lineage>
        <taxon>Eukaryota</taxon>
        <taxon>Sar</taxon>
        <taxon>Stramenopiles</taxon>
        <taxon>Ochrophyta</taxon>
        <taxon>Dictyochophyceae</taxon>
        <taxon>Dictyochales</taxon>
        <taxon>Dictyochaceae</taxon>
        <taxon>Octactis</taxon>
    </lineage>
</organism>
<protein>
    <submittedName>
        <fullName evidence="1">Uncharacterized protein</fullName>
    </submittedName>
</protein>
<sequence>MNRSSEAVEKQKWPQRTLRSSLLNTLNSSYASGRPSLNELEVSSMLDRDETGIEENCLGGDLPRAATSDYLAVGTNIALEMTRRSVDDLTIVPKTTISEEAGEILLKKYSRTIDAMIAADVEVPEVFLKRSVIFFSLGSFVESKEDASRALELSDATSEATRALSFYRIGSAEYALGHNQVALEAFIKGAEVSPSCPFIKHAINQVFAATKKGKRPHP</sequence>
<accession>A0A7S2GDR4</accession>
<gene>
    <name evidence="1" type="ORF">DSPE1174_LOCUS19335</name>
</gene>
<dbReference type="AlphaFoldDB" id="A0A7S2GDR4"/>
<reference evidence="1" key="1">
    <citation type="submission" date="2021-01" db="EMBL/GenBank/DDBJ databases">
        <authorList>
            <person name="Corre E."/>
            <person name="Pelletier E."/>
            <person name="Niang G."/>
            <person name="Scheremetjew M."/>
            <person name="Finn R."/>
            <person name="Kale V."/>
            <person name="Holt S."/>
            <person name="Cochrane G."/>
            <person name="Meng A."/>
            <person name="Brown T."/>
            <person name="Cohen L."/>
        </authorList>
    </citation>
    <scope>NUCLEOTIDE SEQUENCE</scope>
    <source>
        <strain evidence="1">CCMP1381</strain>
    </source>
</reference>
<dbReference type="Gene3D" id="1.25.40.10">
    <property type="entry name" value="Tetratricopeptide repeat domain"/>
    <property type="match status" value="1"/>
</dbReference>
<dbReference type="InterPro" id="IPR011990">
    <property type="entry name" value="TPR-like_helical_dom_sf"/>
</dbReference>
<proteinExistence type="predicted"/>